<gene>
    <name evidence="2" type="ORF">F4Y08_14975</name>
</gene>
<organism evidence="2">
    <name type="scientific">Caldilineaceae bacterium SB0662_bin_9</name>
    <dbReference type="NCBI Taxonomy" id="2605258"/>
    <lineage>
        <taxon>Bacteria</taxon>
        <taxon>Bacillati</taxon>
        <taxon>Chloroflexota</taxon>
        <taxon>Caldilineae</taxon>
        <taxon>Caldilineales</taxon>
        <taxon>Caldilineaceae</taxon>
    </lineage>
</organism>
<feature type="domain" description="Helicase XPB/Ssl2 N-terminal" evidence="1">
    <location>
        <begin position="429"/>
        <end position="507"/>
    </location>
</feature>
<dbReference type="InterPro" id="IPR032830">
    <property type="entry name" value="XPB/Ssl2_N"/>
</dbReference>
<dbReference type="AlphaFoldDB" id="A0A6B1DV66"/>
<evidence type="ECO:0000313" key="2">
    <source>
        <dbReference type="EMBL" id="MYD91609.1"/>
    </source>
</evidence>
<comment type="caution">
    <text evidence="2">The sequence shown here is derived from an EMBL/GenBank/DDBJ whole genome shotgun (WGS) entry which is preliminary data.</text>
</comment>
<name>A0A6B1DV66_9CHLR</name>
<evidence type="ECO:0000259" key="1">
    <source>
        <dbReference type="Pfam" id="PF13625"/>
    </source>
</evidence>
<proteinExistence type="predicted"/>
<protein>
    <recommendedName>
        <fullName evidence="1">Helicase XPB/Ssl2 N-terminal domain-containing protein</fullName>
    </recommendedName>
</protein>
<dbReference type="Pfam" id="PF13625">
    <property type="entry name" value="Helicase_C_3"/>
    <property type="match status" value="1"/>
</dbReference>
<accession>A0A6B1DV66</accession>
<sequence length="512" mass="57723">MPTTAQMLREHTPKLIEIIAELRSTDLDPGIPVGQAAPVLADSITSPASVASVLEELAEVYPDTIAALQQLKGANGEILEYQFVRSHGPLQIPGDANLAESEAWLHPSSVSEVLYFHALIGRYFSGSGREAASKIYIPTDILPLIPEPEGDEDEKGLDIEPARPPATEQILDTTDYLLSDLLSYLAVLFQNAWRLRDDVPRREDVERLKERLLVMPDTDLLAVRLEFLCHLAAEMGLVEDGRTEGGQAIRTLHGNNVHRFLMLDRAAQRQTLWDTWFQSGAWSDLRHVPILDCRNLERWGAPAHAAGTRGNFGQALATLPLTQWFRLSDVVEAVHRFNPDFQRTTGDYDSWYVWHREQEAFVGGFDNWRLVEGELARFLLEGPLLWLDAVRLADNRGGSPILTLTREGAVWLGRDLELLPVSARPRVTVHPNFRLEVPVAMDLHARFRVERFANWVRTDQVYRYQINQRSLDRAFGAGLTATQIVEALRAMTNDLPGTIANGIHRYEDRKSR</sequence>
<dbReference type="EMBL" id="VXPY01000104">
    <property type="protein sequence ID" value="MYD91609.1"/>
    <property type="molecule type" value="Genomic_DNA"/>
</dbReference>
<reference evidence="2" key="1">
    <citation type="submission" date="2019-09" db="EMBL/GenBank/DDBJ databases">
        <title>Characterisation of the sponge microbiome using genome-centric metagenomics.</title>
        <authorList>
            <person name="Engelberts J.P."/>
            <person name="Robbins S.J."/>
            <person name="De Goeij J.M."/>
            <person name="Aranda M."/>
            <person name="Bell S.C."/>
            <person name="Webster N.S."/>
        </authorList>
    </citation>
    <scope>NUCLEOTIDE SEQUENCE</scope>
    <source>
        <strain evidence="2">SB0662_bin_9</strain>
    </source>
</reference>